<feature type="compositionally biased region" description="Acidic residues" evidence="1">
    <location>
        <begin position="182"/>
        <end position="197"/>
    </location>
</feature>
<sequence length="375" mass="40846">MAPSPNPGSARNPSSNPPPPKRVKTQRRVERATGGPSQAVAANPLTKVQTGARFSTKNWTTIKAPNLGPNATARTEEPVEKQQNLSPPPETTNALGLVLSPGELPHPLQTQCYNYPQTPPASKSLPSRREQADSIPEQIHSRTGAGQELRLSPLDISSAPRAPSTTASPTLSLEPLQPSPVPEEEDADADPDDDAQEISEVQQRLNNMQAKIDQLLTGKESLLAAEAAWKEKEAEWKKKEAEWKEKKEGAHEAELDHLKTQYERKLSDLRQVTSNERQKLEARIKALEAQLAGVGTGRVLAEERAVRAGPGGSDQDVAGAIQRAIYGLRGASDNPTPQVQSIEAVMFQLKANRIELDLLASRQQREEAHPAHRPC</sequence>
<accession>A0AAF0YAM9</accession>
<feature type="compositionally biased region" description="Polar residues" evidence="1">
    <location>
        <begin position="46"/>
        <end position="63"/>
    </location>
</feature>
<reference evidence="2" key="1">
    <citation type="submission" date="2023-10" db="EMBL/GenBank/DDBJ databases">
        <authorList>
            <person name="Noh H."/>
        </authorList>
    </citation>
    <scope>NUCLEOTIDE SEQUENCE</scope>
    <source>
        <strain evidence="2">DUCC4014</strain>
    </source>
</reference>
<feature type="region of interest" description="Disordered" evidence="1">
    <location>
        <begin position="1"/>
        <end position="201"/>
    </location>
</feature>
<feature type="compositionally biased region" description="Polar residues" evidence="1">
    <location>
        <begin position="108"/>
        <end position="125"/>
    </location>
</feature>
<proteinExistence type="predicted"/>
<protein>
    <submittedName>
        <fullName evidence="2">Uncharacterized protein</fullName>
    </submittedName>
</protein>
<dbReference type="GeneID" id="87809970"/>
<dbReference type="RefSeq" id="XP_062629294.1">
    <property type="nucleotide sequence ID" value="XM_062773310.1"/>
</dbReference>
<dbReference type="EMBL" id="CP086718">
    <property type="protein sequence ID" value="WOO83268.1"/>
    <property type="molecule type" value="Genomic_DNA"/>
</dbReference>
<organism evidence="2 3">
    <name type="scientific">Vanrija pseudolonga</name>
    <dbReference type="NCBI Taxonomy" id="143232"/>
    <lineage>
        <taxon>Eukaryota</taxon>
        <taxon>Fungi</taxon>
        <taxon>Dikarya</taxon>
        <taxon>Basidiomycota</taxon>
        <taxon>Agaricomycotina</taxon>
        <taxon>Tremellomycetes</taxon>
        <taxon>Trichosporonales</taxon>
        <taxon>Trichosporonaceae</taxon>
        <taxon>Vanrija</taxon>
    </lineage>
</organism>
<evidence type="ECO:0000313" key="3">
    <source>
        <dbReference type="Proteomes" id="UP000827549"/>
    </source>
</evidence>
<name>A0AAF0YAM9_9TREE</name>
<keyword evidence="3" id="KW-1185">Reference proteome</keyword>
<gene>
    <name evidence="2" type="ORF">LOC62_05G006795</name>
</gene>
<dbReference type="AlphaFoldDB" id="A0AAF0YAM9"/>
<feature type="compositionally biased region" description="Low complexity" evidence="1">
    <location>
        <begin position="157"/>
        <end position="176"/>
    </location>
</feature>
<evidence type="ECO:0000256" key="1">
    <source>
        <dbReference type="SAM" id="MobiDB-lite"/>
    </source>
</evidence>
<dbReference type="Proteomes" id="UP000827549">
    <property type="component" value="Chromosome 5"/>
</dbReference>
<evidence type="ECO:0000313" key="2">
    <source>
        <dbReference type="EMBL" id="WOO83268.1"/>
    </source>
</evidence>